<dbReference type="InterPro" id="IPR002470">
    <property type="entry name" value="Peptidase_S9A"/>
</dbReference>
<dbReference type="PANTHER" id="PTHR11757">
    <property type="entry name" value="PROTEASE FAMILY S9A OLIGOPEPTIDASE"/>
    <property type="match status" value="1"/>
</dbReference>
<feature type="domain" description="Peptidase S9A N-terminal" evidence="9">
    <location>
        <begin position="60"/>
        <end position="458"/>
    </location>
</feature>
<dbReference type="EMBL" id="VRVR01000033">
    <property type="protein sequence ID" value="KAF0852497.1"/>
    <property type="molecule type" value="Genomic_DNA"/>
</dbReference>
<dbReference type="EC" id="3.4.21.-" evidence="6"/>
<feature type="compositionally biased region" description="Low complexity" evidence="7">
    <location>
        <begin position="33"/>
        <end position="50"/>
    </location>
</feature>
<comment type="caution">
    <text evidence="10">The sequence shown here is derived from an EMBL/GenBank/DDBJ whole genome shotgun (WGS) entry which is preliminary data.</text>
</comment>
<evidence type="ECO:0000256" key="1">
    <source>
        <dbReference type="ARBA" id="ARBA00005228"/>
    </source>
</evidence>
<dbReference type="Gene3D" id="3.40.50.1820">
    <property type="entry name" value="alpha/beta hydrolase"/>
    <property type="match status" value="1"/>
</dbReference>
<dbReference type="Pfam" id="PF00326">
    <property type="entry name" value="Peptidase_S9"/>
    <property type="match status" value="1"/>
</dbReference>
<dbReference type="GO" id="GO:0004252">
    <property type="term" value="F:serine-type endopeptidase activity"/>
    <property type="evidence" value="ECO:0007669"/>
    <property type="project" value="UniProtKB-UniRule"/>
</dbReference>
<protein>
    <recommendedName>
        <fullName evidence="6">Prolyl endopeptidase</fullName>
        <ecNumber evidence="6">3.4.21.-</ecNumber>
    </recommendedName>
</protein>
<name>A0A8K0F4F8_ANDGO</name>
<evidence type="ECO:0000259" key="8">
    <source>
        <dbReference type="Pfam" id="PF00326"/>
    </source>
</evidence>
<evidence type="ECO:0000256" key="5">
    <source>
        <dbReference type="ARBA" id="ARBA00045448"/>
    </source>
</evidence>
<dbReference type="GO" id="GO:0005794">
    <property type="term" value="C:Golgi apparatus"/>
    <property type="evidence" value="ECO:0007669"/>
    <property type="project" value="TreeGrafter"/>
</dbReference>
<dbReference type="SUPFAM" id="SSF50993">
    <property type="entry name" value="Peptidase/esterase 'gauge' domain"/>
    <property type="match status" value="1"/>
</dbReference>
<evidence type="ECO:0000256" key="7">
    <source>
        <dbReference type="SAM" id="MobiDB-lite"/>
    </source>
</evidence>
<keyword evidence="4 6" id="KW-0720">Serine protease</keyword>
<comment type="similarity">
    <text evidence="1 6">Belongs to the peptidase S9A family.</text>
</comment>
<gene>
    <name evidence="10" type="ORF">ANDGO_06503</name>
</gene>
<dbReference type="Gene3D" id="2.130.10.120">
    <property type="entry name" value="Prolyl oligopeptidase, N-terminal domain"/>
    <property type="match status" value="1"/>
</dbReference>
<evidence type="ECO:0000256" key="3">
    <source>
        <dbReference type="ARBA" id="ARBA00022801"/>
    </source>
</evidence>
<evidence type="ECO:0000313" key="10">
    <source>
        <dbReference type="EMBL" id="KAF0852497.1"/>
    </source>
</evidence>
<organism evidence="10 11">
    <name type="scientific">Andalucia godoyi</name>
    <name type="common">Flagellate</name>
    <dbReference type="NCBI Taxonomy" id="505711"/>
    <lineage>
        <taxon>Eukaryota</taxon>
        <taxon>Discoba</taxon>
        <taxon>Jakobida</taxon>
        <taxon>Andalucina</taxon>
        <taxon>Andaluciidae</taxon>
        <taxon>Andalucia</taxon>
    </lineage>
</organism>
<evidence type="ECO:0000259" key="9">
    <source>
        <dbReference type="Pfam" id="PF02897"/>
    </source>
</evidence>
<evidence type="ECO:0000256" key="2">
    <source>
        <dbReference type="ARBA" id="ARBA00022670"/>
    </source>
</evidence>
<evidence type="ECO:0000256" key="4">
    <source>
        <dbReference type="ARBA" id="ARBA00022825"/>
    </source>
</evidence>
<keyword evidence="11" id="KW-1185">Reference proteome</keyword>
<evidence type="ECO:0000256" key="6">
    <source>
        <dbReference type="RuleBase" id="RU368024"/>
    </source>
</evidence>
<dbReference type="InterPro" id="IPR023302">
    <property type="entry name" value="Pept_S9A_N"/>
</dbReference>
<evidence type="ECO:0000313" key="11">
    <source>
        <dbReference type="Proteomes" id="UP000799049"/>
    </source>
</evidence>
<accession>A0A8K0F4F8</accession>
<keyword evidence="3 6" id="KW-0378">Hydrolase</keyword>
<keyword evidence="2 6" id="KW-0645">Protease</keyword>
<dbReference type="PANTHER" id="PTHR11757:SF19">
    <property type="entry name" value="PROLYL ENDOPEPTIDASE-LIKE"/>
    <property type="match status" value="1"/>
</dbReference>
<dbReference type="InterPro" id="IPR029058">
    <property type="entry name" value="AB_hydrolase_fold"/>
</dbReference>
<dbReference type="PRINTS" id="PR00862">
    <property type="entry name" value="PROLIGOPTASE"/>
</dbReference>
<comment type="function">
    <text evidence="5">Serine peptidase whose precise substrate specificity remains unclear. Does not cleave peptides after a arginine or lysine residue. Regulates trans-Golgi network morphology and sorting by regulating the membrane binding of the AP-1 complex. May play a role in the regulation of synaptic vesicle exocytosis.</text>
</comment>
<dbReference type="AlphaFoldDB" id="A0A8K0F4F8"/>
<reference evidence="10" key="1">
    <citation type="submission" date="2019-09" db="EMBL/GenBank/DDBJ databases">
        <title>The Mitochondrial Proteome of the Jakobid, Andalucia godoyi, a Protist With the Most Gene-Rich and Bacteria-Like Mitochondrial Genome.</title>
        <authorList>
            <person name="Gray M.W."/>
            <person name="Burger G."/>
            <person name="Derelle R."/>
            <person name="Klimes V."/>
            <person name="Leger M."/>
            <person name="Sarrasin M."/>
            <person name="Vlcek C."/>
            <person name="Roger A.J."/>
            <person name="Elias M."/>
            <person name="Lang B.F."/>
        </authorList>
    </citation>
    <scope>NUCLEOTIDE SEQUENCE</scope>
    <source>
        <strain evidence="10">And28</strain>
    </source>
</reference>
<dbReference type="GO" id="GO:0005856">
    <property type="term" value="C:cytoskeleton"/>
    <property type="evidence" value="ECO:0007669"/>
    <property type="project" value="TreeGrafter"/>
</dbReference>
<dbReference type="InterPro" id="IPR051543">
    <property type="entry name" value="Serine_Peptidase_S9A"/>
</dbReference>
<feature type="domain" description="Peptidase S9 prolyl oligopeptidase catalytic" evidence="8">
    <location>
        <begin position="557"/>
        <end position="754"/>
    </location>
</feature>
<dbReference type="OrthoDB" id="248387at2759"/>
<sequence>MWRRLLNHVTGSRKHKMLLRAIPSTRTLGIPVSSSSSSSTSASSSSGGRLLGGRSVELRTVEDEYSYLESPRFPARETLRYLRSERAFADGVFGGQSVVSFEARIRAFEPPSLGSSSFEVIGEYVYIRRPSSLVQIRRGRHDGLHPLRNGEAVVDFSRHGPGYINKLVLSTDHRFLAYTFDKSGAESYSLHVVDIASGDFVCDPVPNVYNVVFSGVPGTLVYTTLDSSGRPFAAFSHTLFSPCADSERPSLALPLSTTTTATAVGPPELLYSEADPSFLVDVGLTKDALFVCVSAASKTSTETRIVDAGLHHGSLQLVQKRVHGLEYFVEHRKGHLYIVNNAVPSKGNQLSITSIEKPGIENWERIAETGVVDDLEVLKDNLIVVGSKSGFPNVRLLTLGESRDRPVVVESEMDVNLPIQQGVVSLGSNLDPDARFATVMIESPLQSPQEFSLELSTGVLHKKSLSLLLDARNRDGSHEQSSERIRNLVAKDDAPVTFDVSSLHVLETHMVGPTAEVPLTVVRHRDTPLDGTAPVFMTVYGAYGISHSARYEPFRLPMMQDGWIFALAHVRGGSELGPLHHEFGRQMHKKNTFHDLITCAEWLVRSRYCQSGKIVVSGHSAGGMAAAAVLNMRPELFSAAILNAPFVDVLSTVANPELPFTIHERDEWGNADDDNVFRYIKSYCPYQNIRDSHSYPPVYVSLSLDDRRVPAWGPLKYFARIKSRRAAALGKVPDLLQVHEQGGHFVDLVSPSKKAREMFFANSCVGNLGNSAFAS</sequence>
<dbReference type="InterPro" id="IPR001375">
    <property type="entry name" value="Peptidase_S9_cat"/>
</dbReference>
<dbReference type="GO" id="GO:0006508">
    <property type="term" value="P:proteolysis"/>
    <property type="evidence" value="ECO:0007669"/>
    <property type="project" value="UniProtKB-KW"/>
</dbReference>
<proteinExistence type="inferred from homology"/>
<feature type="region of interest" description="Disordered" evidence="7">
    <location>
        <begin position="29"/>
        <end position="50"/>
    </location>
</feature>
<dbReference type="Pfam" id="PF02897">
    <property type="entry name" value="Peptidase_S9_N"/>
    <property type="match status" value="1"/>
</dbReference>
<dbReference type="SUPFAM" id="SSF53474">
    <property type="entry name" value="alpha/beta-Hydrolases"/>
    <property type="match status" value="1"/>
</dbReference>
<dbReference type="Proteomes" id="UP000799049">
    <property type="component" value="Unassembled WGS sequence"/>
</dbReference>